<accession>A0A0N1IM01</accession>
<feature type="region of interest" description="Disordered" evidence="1">
    <location>
        <begin position="1"/>
        <end position="37"/>
    </location>
</feature>
<reference evidence="2 3" key="1">
    <citation type="journal article" date="2015" name="PLoS Pathog.">
        <title>Leptomonas seymouri: Adaptations to the Dixenous Life Cycle Analyzed by Genome Sequencing, Transcriptome Profiling and Co-infection with Leishmania donovani.</title>
        <authorList>
            <person name="Kraeva N."/>
            <person name="Butenko A."/>
            <person name="Hlavacova J."/>
            <person name="Kostygov A."/>
            <person name="Myskova J."/>
            <person name="Grybchuk D."/>
            <person name="Lestinova T."/>
            <person name="Votypka J."/>
            <person name="Volf P."/>
            <person name="Opperdoes F."/>
            <person name="Flegontov P."/>
            <person name="Lukes J."/>
            <person name="Yurchenko V."/>
        </authorList>
    </citation>
    <scope>NUCLEOTIDE SEQUENCE [LARGE SCALE GENOMIC DNA]</scope>
    <source>
        <strain evidence="2 3">ATCC 30220</strain>
    </source>
</reference>
<name>A0A0N1IM01_LEPSE</name>
<gene>
    <name evidence="2" type="ORF">ABL78_2281</name>
</gene>
<feature type="region of interest" description="Disordered" evidence="1">
    <location>
        <begin position="231"/>
        <end position="250"/>
    </location>
</feature>
<protein>
    <submittedName>
        <fullName evidence="2">Uncharacterized protein</fullName>
    </submittedName>
</protein>
<dbReference type="AlphaFoldDB" id="A0A0N1IM01"/>
<feature type="compositionally biased region" description="Basic residues" evidence="1">
    <location>
        <begin position="1"/>
        <end position="26"/>
    </location>
</feature>
<dbReference type="EMBL" id="LJSK01000045">
    <property type="protein sequence ID" value="KPI88613.1"/>
    <property type="molecule type" value="Genomic_DNA"/>
</dbReference>
<feature type="compositionally biased region" description="Polar residues" evidence="1">
    <location>
        <begin position="548"/>
        <end position="562"/>
    </location>
</feature>
<evidence type="ECO:0000313" key="2">
    <source>
        <dbReference type="EMBL" id="KPI88613.1"/>
    </source>
</evidence>
<comment type="caution">
    <text evidence="2">The sequence shown here is derived from an EMBL/GenBank/DDBJ whole genome shotgun (WGS) entry which is preliminary data.</text>
</comment>
<evidence type="ECO:0000256" key="1">
    <source>
        <dbReference type="SAM" id="MobiDB-lite"/>
    </source>
</evidence>
<sequence length="639" mass="68859">MMEAKRRGRKRCRAHNRERHHHRHHYRTSDESGKSCASNCDGQLGGEASATDGFDAERSGSDCSNAACSLRLETAMDTYGMLQRQRQQVETKERQHRLRNEACALTAEAVKDAPQRHTVNRHGHRDVLLKAAASCGPVSGSTRAAALPGVSVDCVSVQLPLRRGKQTALCATGSRSPSTVATAGSTGCPRVGRQGWHLSSTHTPAFASAQRAACVSRGDVSALAQTLRSRSTGDWSEWSTSTTAQGEAPGGAAMIEVAVDAHRCHRDNASAGSRNTEDDEQAAPADMPLFQDTSESLTYPFASPTAGGATTFSSASCMAAKCGLPTRALWDTDSFFARRAAAPSMMQFDAADHPRDWSLQCSSASQNPQYFSARGGEDTNLWAVPLVEEERWPDAASPLAPPPPTGNAIPSQTMPSNWPLPPATSVSAKRFPWNMEPGGMGGAPALEIPCEHQHTAHPSFTPPSSFPWLAPSLSPQNASSGDLRRYESRELPDHGGVWLIQPPASLPFGSSVLPDVPTATADAASNSAFPRGVLPWVPAPPRDDAHQQHNSPWLSQHHSQLPQEGVRPHFLPPAPQLQRHTPSLGEARRTGSSAQRGGAGQQRRQRPAPLRALNRTTERCRRFWERCRHPPDSHPAPSP</sequence>
<dbReference type="OMA" id="CHRDNAS"/>
<organism evidence="2 3">
    <name type="scientific">Leptomonas seymouri</name>
    <dbReference type="NCBI Taxonomy" id="5684"/>
    <lineage>
        <taxon>Eukaryota</taxon>
        <taxon>Discoba</taxon>
        <taxon>Euglenozoa</taxon>
        <taxon>Kinetoplastea</taxon>
        <taxon>Metakinetoplastina</taxon>
        <taxon>Trypanosomatida</taxon>
        <taxon>Trypanosomatidae</taxon>
        <taxon>Leishmaniinae</taxon>
        <taxon>Leptomonas</taxon>
    </lineage>
</organism>
<keyword evidence="3" id="KW-1185">Reference proteome</keyword>
<feature type="region of interest" description="Disordered" evidence="1">
    <location>
        <begin position="529"/>
        <end position="617"/>
    </location>
</feature>
<dbReference type="VEuPathDB" id="TriTrypDB:Lsey_0045_0150"/>
<proteinExistence type="predicted"/>
<dbReference type="Proteomes" id="UP000038009">
    <property type="component" value="Unassembled WGS sequence"/>
</dbReference>
<feature type="compositionally biased region" description="Polar residues" evidence="1">
    <location>
        <begin position="231"/>
        <end position="245"/>
    </location>
</feature>
<evidence type="ECO:0000313" key="3">
    <source>
        <dbReference type="Proteomes" id="UP000038009"/>
    </source>
</evidence>